<evidence type="ECO:0000313" key="1">
    <source>
        <dbReference type="EMBL" id="KAJ1889344.1"/>
    </source>
</evidence>
<proteinExistence type="predicted"/>
<accession>A0ACC1IFB8</accession>
<dbReference type="Proteomes" id="UP001150581">
    <property type="component" value="Unassembled WGS sequence"/>
</dbReference>
<sequence>MLKRLLPVAPLAHIQQNNLQQQQHYWRRYLNTRASPVLLHQHSSKSPYTKCSSSPNNWQLETAVAFDIDGVLIKGKRSLEEGRRALSMLNGNNPHGTRIPFVLLTNGGGVTEADKAADISQRMGVEISPDQVILAHSPMRALAQEYAQKHVLVVGGVQHRCADIARLYGFEDVSTPDDLVAWRPSIWPFMSPPKEESLSRPLGRDYSKHPFDAVLVFHDSFDFGRDLQVVTDVLRSQNATVGGPFVNRQVIPLYMSNSDLIFSNEYPLPRFGQGAYHVCLRAMWHALTKGEAPPLDHTLFGKPYRVQYAYAERLLDRMALEVFPIVDVELMRGRRRIYAIGDNPAADIAGANGAGWQSVLVRTGVFNGAPGTNDATNPATKVAEHVEEAVAWIIEAENRRLAKTRLL</sequence>
<keyword evidence="2" id="KW-1185">Reference proteome</keyword>
<name>A0ACC1IFB8_9FUNG</name>
<protein>
    <submittedName>
        <fullName evidence="1">Uncharacterized protein</fullName>
    </submittedName>
</protein>
<evidence type="ECO:0000313" key="2">
    <source>
        <dbReference type="Proteomes" id="UP001150581"/>
    </source>
</evidence>
<gene>
    <name evidence="1" type="ORF">LPJ66_008080</name>
</gene>
<comment type="caution">
    <text evidence="1">The sequence shown here is derived from an EMBL/GenBank/DDBJ whole genome shotgun (WGS) entry which is preliminary data.</text>
</comment>
<organism evidence="1 2">
    <name type="scientific">Kickxella alabastrina</name>
    <dbReference type="NCBI Taxonomy" id="61397"/>
    <lineage>
        <taxon>Eukaryota</taxon>
        <taxon>Fungi</taxon>
        <taxon>Fungi incertae sedis</taxon>
        <taxon>Zoopagomycota</taxon>
        <taxon>Kickxellomycotina</taxon>
        <taxon>Kickxellomycetes</taxon>
        <taxon>Kickxellales</taxon>
        <taxon>Kickxellaceae</taxon>
        <taxon>Kickxella</taxon>
    </lineage>
</organism>
<reference evidence="1" key="1">
    <citation type="submission" date="2022-07" db="EMBL/GenBank/DDBJ databases">
        <title>Phylogenomic reconstructions and comparative analyses of Kickxellomycotina fungi.</title>
        <authorList>
            <person name="Reynolds N.K."/>
            <person name="Stajich J.E."/>
            <person name="Barry K."/>
            <person name="Grigoriev I.V."/>
            <person name="Crous P."/>
            <person name="Smith M.E."/>
        </authorList>
    </citation>
    <scope>NUCLEOTIDE SEQUENCE</scope>
    <source>
        <strain evidence="1">Benny 63K</strain>
    </source>
</reference>
<dbReference type="EMBL" id="JANBPG010001562">
    <property type="protein sequence ID" value="KAJ1889344.1"/>
    <property type="molecule type" value="Genomic_DNA"/>
</dbReference>